<evidence type="ECO:0000313" key="2">
    <source>
        <dbReference type="Proteomes" id="UP000646579"/>
    </source>
</evidence>
<organism evidence="1 2">
    <name type="scientific">Devosia pacifica</name>
    <dbReference type="NCBI Taxonomy" id="1335967"/>
    <lineage>
        <taxon>Bacteria</taxon>
        <taxon>Pseudomonadati</taxon>
        <taxon>Pseudomonadota</taxon>
        <taxon>Alphaproteobacteria</taxon>
        <taxon>Hyphomicrobiales</taxon>
        <taxon>Devosiaceae</taxon>
        <taxon>Devosia</taxon>
    </lineage>
</organism>
<dbReference type="PANTHER" id="PTHR39517">
    <property type="entry name" value="SLL0192 PROTEIN"/>
    <property type="match status" value="1"/>
</dbReference>
<dbReference type="SUPFAM" id="SSF53756">
    <property type="entry name" value="UDP-Glycosyltransferase/glycogen phosphorylase"/>
    <property type="match status" value="1"/>
</dbReference>
<dbReference type="EMBL" id="BMZE01000003">
    <property type="protein sequence ID" value="GHA30676.1"/>
    <property type="molecule type" value="Genomic_DNA"/>
</dbReference>
<gene>
    <name evidence="1" type="ORF">GCM10007989_28220</name>
</gene>
<reference evidence="1" key="1">
    <citation type="journal article" date="2014" name="Int. J. Syst. Evol. Microbiol.">
        <title>Complete genome sequence of Corynebacterium casei LMG S-19264T (=DSM 44701T), isolated from a smear-ripened cheese.</title>
        <authorList>
            <consortium name="US DOE Joint Genome Institute (JGI-PGF)"/>
            <person name="Walter F."/>
            <person name="Albersmeier A."/>
            <person name="Kalinowski J."/>
            <person name="Ruckert C."/>
        </authorList>
    </citation>
    <scope>NUCLEOTIDE SEQUENCE</scope>
    <source>
        <strain evidence="1">KCTC 32437</strain>
    </source>
</reference>
<accession>A0A918VWA6</accession>
<comment type="caution">
    <text evidence="1">The sequence shown here is derived from an EMBL/GenBank/DDBJ whole genome shotgun (WGS) entry which is preliminary data.</text>
</comment>
<dbReference type="Proteomes" id="UP000646579">
    <property type="component" value="Unassembled WGS sequence"/>
</dbReference>
<proteinExistence type="predicted"/>
<dbReference type="AlphaFoldDB" id="A0A918VWA6"/>
<keyword evidence="2" id="KW-1185">Reference proteome</keyword>
<dbReference type="Gene3D" id="3.40.50.2000">
    <property type="entry name" value="Glycogen Phosphorylase B"/>
    <property type="match status" value="1"/>
</dbReference>
<reference evidence="1" key="2">
    <citation type="submission" date="2020-09" db="EMBL/GenBank/DDBJ databases">
        <authorList>
            <person name="Sun Q."/>
            <person name="Kim S."/>
        </authorList>
    </citation>
    <scope>NUCLEOTIDE SEQUENCE</scope>
    <source>
        <strain evidence="1">KCTC 32437</strain>
    </source>
</reference>
<sequence>MSAALRSRRVLFVSNGHGEDWIAAAIVRALPPGLEIDAYPMVGTGGAYADICPIVGPRAQVASEGWRNVKGSWRRDIMGGALATVPPALSFLRAVRDHYQTVVVVGDMVGILAALSTGHRDLLYIDVYKTGAARLYSPLERRAIKRTCRTVFCRAESLASPLRRLGIDARAAGNVMMDTIPTLAYDAAGRRRKRLGLTLLPGSRALTVESFAVQVEALRTVPDEERPDVFLAVAGGVDVAALAEATGLSQSIWPTAEPGDLGALQDRDLTIHMARGAALGQLISASDLVMSQAGTATVQALGSGRPAITFMNPRDRRSRFRDEQGLFGDARLVTTPDASSVGKALRTLLNDDADRQRRAAIGRERIGGPGALQEIVAVLCETAGQIPPAVEA</sequence>
<dbReference type="PANTHER" id="PTHR39517:SF1">
    <property type="entry name" value="LIPID-A-DISACCHARIDE SYNTHASE"/>
    <property type="match status" value="1"/>
</dbReference>
<dbReference type="InterPro" id="IPR019994">
    <property type="entry name" value="Lipid-A-disac_synthase-rel_put"/>
</dbReference>
<evidence type="ECO:0000313" key="1">
    <source>
        <dbReference type="EMBL" id="GHA30676.1"/>
    </source>
</evidence>
<name>A0A918VWA6_9HYPH</name>
<protein>
    <submittedName>
        <fullName evidence="1">Uncharacterized protein</fullName>
    </submittedName>
</protein>
<dbReference type="RefSeq" id="WP_189426368.1">
    <property type="nucleotide sequence ID" value="NZ_BMZE01000003.1"/>
</dbReference>